<organism evidence="2 3">
    <name type="scientific">Mycolicibacterium thermoresistibile (strain ATCC 19527 / DSM 44167 / CIP 105390 / JCM 6362 / NCTC 10409 / 316)</name>
    <name type="common">Mycobacterium thermoresistibile</name>
    <dbReference type="NCBI Taxonomy" id="1078020"/>
    <lineage>
        <taxon>Bacteria</taxon>
        <taxon>Bacillati</taxon>
        <taxon>Actinomycetota</taxon>
        <taxon>Actinomycetes</taxon>
        <taxon>Mycobacteriales</taxon>
        <taxon>Mycobacteriaceae</taxon>
        <taxon>Mycolicibacterium</taxon>
    </lineage>
</organism>
<dbReference type="EMBL" id="AGVE01000054">
    <property type="protein sequence ID" value="EHI10696.1"/>
    <property type="molecule type" value="Genomic_DNA"/>
</dbReference>
<keyword evidence="3" id="KW-1185">Reference proteome</keyword>
<name>G7CMW9_MYCT3</name>
<sequence length="64" mass="6657">MLPVSILDDRLLAGRIANPNKAAFLSAALADLDGDVADAPDRRPPGRRPPVPRGPDGSVSRCAP</sequence>
<dbReference type="AlphaFoldDB" id="G7CMW9"/>
<evidence type="ECO:0000313" key="3">
    <source>
        <dbReference type="Proteomes" id="UP000004915"/>
    </source>
</evidence>
<comment type="caution">
    <text evidence="2">The sequence shown here is derived from an EMBL/GenBank/DDBJ whole genome shotgun (WGS) entry which is preliminary data.</text>
</comment>
<evidence type="ECO:0000313" key="2">
    <source>
        <dbReference type="EMBL" id="EHI10696.1"/>
    </source>
</evidence>
<dbReference type="Proteomes" id="UP000004915">
    <property type="component" value="Unassembled WGS sequence"/>
</dbReference>
<evidence type="ECO:0000256" key="1">
    <source>
        <dbReference type="SAM" id="MobiDB-lite"/>
    </source>
</evidence>
<reference evidence="2 3" key="1">
    <citation type="submission" date="2011-11" db="EMBL/GenBank/DDBJ databases">
        <authorList>
            <consortium name="Tuberculosis Structural Genomics Consortium"/>
            <person name="Ioerger T.R."/>
        </authorList>
    </citation>
    <scope>NUCLEOTIDE SEQUENCE [LARGE SCALE GENOMIC DNA]</scope>
    <source>
        <strain evidence="3">ATCC 19527 / DSM 44167 / CIP 105390 / JCM 6362 / NCTC 10409 / 316</strain>
    </source>
</reference>
<proteinExistence type="predicted"/>
<feature type="region of interest" description="Disordered" evidence="1">
    <location>
        <begin position="35"/>
        <end position="64"/>
    </location>
</feature>
<protein>
    <submittedName>
        <fullName evidence="2">Uncharacterized protein</fullName>
    </submittedName>
</protein>
<gene>
    <name evidence="2" type="ORF">KEK_21834</name>
</gene>
<accession>G7CMW9</accession>
<dbReference type="PATRIC" id="fig|1078020.3.peg.4315"/>